<dbReference type="RefSeq" id="WP_110923483.1">
    <property type="nucleotide sequence ID" value="NZ_QJSU01000006.1"/>
</dbReference>
<dbReference type="Proteomes" id="UP000247746">
    <property type="component" value="Unassembled WGS sequence"/>
</dbReference>
<dbReference type="EMBL" id="QJSU01000006">
    <property type="protein sequence ID" value="PYE38741.1"/>
    <property type="molecule type" value="Genomic_DNA"/>
</dbReference>
<keyword evidence="1" id="KW-0863">Zinc-finger</keyword>
<feature type="domain" description="SWIM-type" evidence="3">
    <location>
        <begin position="571"/>
        <end position="614"/>
    </location>
</feature>
<evidence type="ECO:0000256" key="2">
    <source>
        <dbReference type="SAM" id="MobiDB-lite"/>
    </source>
</evidence>
<dbReference type="InterPro" id="IPR007527">
    <property type="entry name" value="Znf_SWIM"/>
</dbReference>
<name>A0A2V4UYZ2_9GAMM</name>
<protein>
    <recommendedName>
        <fullName evidence="3">SWIM-type domain-containing protein</fullName>
    </recommendedName>
</protein>
<evidence type="ECO:0000313" key="4">
    <source>
        <dbReference type="EMBL" id="PYE38741.1"/>
    </source>
</evidence>
<accession>A0A2V4UYZ2</accession>
<reference evidence="4 5" key="1">
    <citation type="submission" date="2018-06" db="EMBL/GenBank/DDBJ databases">
        <title>Genomic Encyclopedia of Type Strains, Phase III (KMG-III): the genomes of soil and plant-associated and newly described type strains.</title>
        <authorList>
            <person name="Whitman W."/>
        </authorList>
    </citation>
    <scope>NUCLEOTIDE SEQUENCE [LARGE SCALE GENOMIC DNA]</scope>
    <source>
        <strain evidence="4 5">CECT 5889</strain>
    </source>
</reference>
<organism evidence="4 5">
    <name type="scientific">Psychrobacter fozii</name>
    <dbReference type="NCBI Taxonomy" id="198480"/>
    <lineage>
        <taxon>Bacteria</taxon>
        <taxon>Pseudomonadati</taxon>
        <taxon>Pseudomonadota</taxon>
        <taxon>Gammaproteobacteria</taxon>
        <taxon>Moraxellales</taxon>
        <taxon>Moraxellaceae</taxon>
        <taxon>Psychrobacter</taxon>
    </lineage>
</organism>
<dbReference type="GO" id="GO:0008270">
    <property type="term" value="F:zinc ion binding"/>
    <property type="evidence" value="ECO:0007669"/>
    <property type="project" value="UniProtKB-KW"/>
</dbReference>
<keyword evidence="1" id="KW-0862">Zinc</keyword>
<dbReference type="AlphaFoldDB" id="A0A2V4UYZ2"/>
<evidence type="ECO:0000313" key="5">
    <source>
        <dbReference type="Proteomes" id="UP000247746"/>
    </source>
</evidence>
<gene>
    <name evidence="4" type="ORF">DFP82_106146</name>
</gene>
<sequence length="751" mass="84115">MTIDNQLDQESETESEVVANTDGLMMQLDYAAPSQISQVNESSDSLSEAQTTEHTQHVALFAQLNRSEVNFHGKVKSPLVFRDSLLALFDVVSSDYRYVPKDRSAYTVFMQMRRASSNKNLFTAQRDYFTWLFDNDPLAFCILDPIIQVHEQGVSFEVFSRDEGCYAQLTLTNEIFEQSAKPTLGTTSIDYSTALFDGIQQIRDHQQTVLDIGHEAVGLQLLETMPEADNDEANSTGTDSAFTAPTVKKQIIEKRINVPKSWIRALLQVQSAHQLPQDTIHLDPIALYNVLFELRMHADIKGKRRGLLIELRPQQLPIIVLEPFDITVTSQVSQQQTPYQGQQAKLIRLWGRHRLSLLKRLLPHADSVSVSLLGQGMPSYWTVTGKGFHFTFAMTGFSQANWSQSLNFDLLLPKRPLHNTLAASEGLSGSGKATLNARNNDNSDDNNGLSVLMTTLANTPSNLEDLVKSLSADTSLDPASVSNQQVQQWLLSGTQQGLIRYDVATQLYHYRPLTQAPLEMAQFAYHNEAEKQAFDLLSRADGVQNFSVETVAVKGITIRADIHVEEDRRTYHSQLQLGDEGLVTKAECSCPQYLQHRLTHGVCAHLIALRLRYNQYDPNNTSNDSWHDTRVLSKRVNRTVSNQESVPTKAANNSLKALPSEMTLDLTALTQQATHSHETANNKPQTLAAQETSIAYVYITIAHKKITIEQTTGNEDTRQQLVFNQPAQAKAAFLQHIARFEAKGFIENQGM</sequence>
<feature type="region of interest" description="Disordered" evidence="2">
    <location>
        <begin position="423"/>
        <end position="446"/>
    </location>
</feature>
<proteinExistence type="predicted"/>
<evidence type="ECO:0000259" key="3">
    <source>
        <dbReference type="PROSITE" id="PS50966"/>
    </source>
</evidence>
<keyword evidence="5" id="KW-1185">Reference proteome</keyword>
<comment type="caution">
    <text evidence="4">The sequence shown here is derived from an EMBL/GenBank/DDBJ whole genome shotgun (WGS) entry which is preliminary data.</text>
</comment>
<dbReference type="PROSITE" id="PS50966">
    <property type="entry name" value="ZF_SWIM"/>
    <property type="match status" value="1"/>
</dbReference>
<evidence type="ECO:0000256" key="1">
    <source>
        <dbReference type="PROSITE-ProRule" id="PRU00325"/>
    </source>
</evidence>
<dbReference type="OrthoDB" id="7821105at2"/>
<keyword evidence="1" id="KW-0479">Metal-binding</keyword>